<dbReference type="Gene3D" id="3.90.640.10">
    <property type="entry name" value="Actin, Chain A, domain 4"/>
    <property type="match status" value="1"/>
</dbReference>
<dbReference type="InterPro" id="IPR043129">
    <property type="entry name" value="ATPase_NBD"/>
</dbReference>
<reference evidence="2 3" key="1">
    <citation type="submission" date="2020-07" db="EMBL/GenBank/DDBJ databases">
        <title>Comparative genomics of pyrophilous fungi reveals a link between fire events and developmental genes.</title>
        <authorList>
            <consortium name="DOE Joint Genome Institute"/>
            <person name="Steindorff A.S."/>
            <person name="Carver A."/>
            <person name="Calhoun S."/>
            <person name="Stillman K."/>
            <person name="Liu H."/>
            <person name="Lipzen A."/>
            <person name="Pangilinan J."/>
            <person name="Labutti K."/>
            <person name="Bruns T.D."/>
            <person name="Grigoriev I.V."/>
        </authorList>
    </citation>
    <scope>NUCLEOTIDE SEQUENCE [LARGE SCALE GENOMIC DNA]</scope>
    <source>
        <strain evidence="2 3">CBS 144469</strain>
    </source>
</reference>
<keyword evidence="3" id="KW-1185">Reference proteome</keyword>
<comment type="caution">
    <text evidence="2">The sequence shown here is derived from an EMBL/GenBank/DDBJ whole genome shotgun (WGS) entry which is preliminary data.</text>
</comment>
<dbReference type="SUPFAM" id="SSF53067">
    <property type="entry name" value="Actin-like ATPase domain"/>
    <property type="match status" value="2"/>
</dbReference>
<sequence length="591" mass="65505">MALPNRKVYTGNSRRLLLAFDIGTTFSGISYSILDPGTVPEIRPVTRYPSQEQVGGDSKIPTVIYYDAMGKSCAIGAETLKEGIETDAEENGWNIARWFKLHLRPKKPAAAGRPNPNEPELPPLPPNKTVEQVLTDFMRYLRECAKIYIAETHGDRLWASLEGDIMYVLTHPNGWEGQQQAQMRRAAVCAGLTPNGEEANERITFVTEGEASLHFCISNGLAVSQTDTGVLIVDAGGGTIDITAYRKLSQQTFEEISVPSCHFQGGAYVTMRAEKHFKNLLAGSRFFHDVDVLTSRFDRNTKHVFRREDEPHHIQFASHRERDAALNIRGGRLTLAGRDVAAFFQPSIDAIVQAIKDQRAAAHFPIKSVFLVGGFSASNWLCDKVRRAIEPLGVAVSRPDSHVNKAVSNGAVSFYLDSAVSSRVSRFTYGVECQTLYRPSIPQHLSRAHLVETCTATGRCMLSRCFSTILPKNERVSEMKEYRCDYSYILSSATPVGVTSYEILSYNGTSLSPTFVDDEPSNFPTTCVVHADLSVVPPELCYSPTTGRPYYMVKFDVVLLFGLTELKAQVAYRDCNGTERRSAAKVVYEGP</sequence>
<organism evidence="2 3">
    <name type="scientific">Ephemerocybe angulata</name>
    <dbReference type="NCBI Taxonomy" id="980116"/>
    <lineage>
        <taxon>Eukaryota</taxon>
        <taxon>Fungi</taxon>
        <taxon>Dikarya</taxon>
        <taxon>Basidiomycota</taxon>
        <taxon>Agaricomycotina</taxon>
        <taxon>Agaricomycetes</taxon>
        <taxon>Agaricomycetidae</taxon>
        <taxon>Agaricales</taxon>
        <taxon>Agaricineae</taxon>
        <taxon>Psathyrellaceae</taxon>
        <taxon>Ephemerocybe</taxon>
    </lineage>
</organism>
<dbReference type="AlphaFoldDB" id="A0A8H6M1Y8"/>
<dbReference type="PANTHER" id="PTHR14187">
    <property type="entry name" value="ALPHA KINASE/ELONGATION FACTOR 2 KINASE"/>
    <property type="match status" value="1"/>
</dbReference>
<dbReference type="CDD" id="cd10170">
    <property type="entry name" value="ASKHA_NBD_HSP70"/>
    <property type="match status" value="1"/>
</dbReference>
<dbReference type="Proteomes" id="UP000521943">
    <property type="component" value="Unassembled WGS sequence"/>
</dbReference>
<dbReference type="EMBL" id="JACGCI010000069">
    <property type="protein sequence ID" value="KAF6748682.1"/>
    <property type="molecule type" value="Genomic_DNA"/>
</dbReference>
<feature type="compositionally biased region" description="Pro residues" evidence="1">
    <location>
        <begin position="116"/>
        <end position="126"/>
    </location>
</feature>
<proteinExistence type="predicted"/>
<evidence type="ECO:0000313" key="2">
    <source>
        <dbReference type="EMBL" id="KAF6748682.1"/>
    </source>
</evidence>
<dbReference type="PANTHER" id="PTHR14187:SF5">
    <property type="entry name" value="HEAT SHOCK 70 KDA PROTEIN 12A"/>
    <property type="match status" value="1"/>
</dbReference>
<gene>
    <name evidence="2" type="ORF">DFP72DRAFT_1074034</name>
</gene>
<protein>
    <submittedName>
        <fullName evidence="2">Uncharacterized protein</fullName>
    </submittedName>
</protein>
<evidence type="ECO:0000256" key="1">
    <source>
        <dbReference type="SAM" id="MobiDB-lite"/>
    </source>
</evidence>
<name>A0A8H6M1Y8_9AGAR</name>
<dbReference type="OrthoDB" id="2963168at2759"/>
<dbReference type="Gene3D" id="3.30.420.40">
    <property type="match status" value="2"/>
</dbReference>
<accession>A0A8H6M1Y8</accession>
<feature type="region of interest" description="Disordered" evidence="1">
    <location>
        <begin position="107"/>
        <end position="128"/>
    </location>
</feature>
<evidence type="ECO:0000313" key="3">
    <source>
        <dbReference type="Proteomes" id="UP000521943"/>
    </source>
</evidence>